<protein>
    <submittedName>
        <fullName evidence="1">Uncharacterized protein</fullName>
    </submittedName>
</protein>
<evidence type="ECO:0000313" key="2">
    <source>
        <dbReference type="Proteomes" id="UP000607653"/>
    </source>
</evidence>
<accession>A0A822Z1M1</accession>
<organism evidence="1 2">
    <name type="scientific">Nelumbo nucifera</name>
    <name type="common">Sacred lotus</name>
    <dbReference type="NCBI Taxonomy" id="4432"/>
    <lineage>
        <taxon>Eukaryota</taxon>
        <taxon>Viridiplantae</taxon>
        <taxon>Streptophyta</taxon>
        <taxon>Embryophyta</taxon>
        <taxon>Tracheophyta</taxon>
        <taxon>Spermatophyta</taxon>
        <taxon>Magnoliopsida</taxon>
        <taxon>Proteales</taxon>
        <taxon>Nelumbonaceae</taxon>
        <taxon>Nelumbo</taxon>
    </lineage>
</organism>
<sequence length="82" mass="8910">MQGLGCWVEALASMLASTQEKAPGGNQLINAEGSVGWRHLHQCWLLHKSKPQAGEFSSRIQQLASRGSAANQDLVGSKFWMS</sequence>
<name>A0A822Z1M1_NELNU</name>
<proteinExistence type="predicted"/>
<keyword evidence="2" id="KW-1185">Reference proteome</keyword>
<dbReference type="AlphaFoldDB" id="A0A822Z1M1"/>
<dbReference type="Proteomes" id="UP000607653">
    <property type="component" value="Unassembled WGS sequence"/>
</dbReference>
<reference evidence="1 2" key="1">
    <citation type="journal article" date="2020" name="Mol. Biol. Evol.">
        <title>Distinct Expression and Methylation Patterns for Genes with Different Fates following a Single Whole-Genome Duplication in Flowering Plants.</title>
        <authorList>
            <person name="Shi T."/>
            <person name="Rahmani R.S."/>
            <person name="Gugger P.F."/>
            <person name="Wang M."/>
            <person name="Li H."/>
            <person name="Zhang Y."/>
            <person name="Li Z."/>
            <person name="Wang Q."/>
            <person name="Van de Peer Y."/>
            <person name="Marchal K."/>
            <person name="Chen J."/>
        </authorList>
    </citation>
    <scope>NUCLEOTIDE SEQUENCE [LARGE SCALE GENOMIC DNA]</scope>
    <source>
        <tissue evidence="1">Leaf</tissue>
    </source>
</reference>
<dbReference type="EMBL" id="DUZY01000004">
    <property type="protein sequence ID" value="DAD37379.1"/>
    <property type="molecule type" value="Genomic_DNA"/>
</dbReference>
<comment type="caution">
    <text evidence="1">The sequence shown here is derived from an EMBL/GenBank/DDBJ whole genome shotgun (WGS) entry which is preliminary data.</text>
</comment>
<gene>
    <name evidence="1" type="ORF">HUJ06_008019</name>
</gene>
<evidence type="ECO:0000313" key="1">
    <source>
        <dbReference type="EMBL" id="DAD37379.1"/>
    </source>
</evidence>